<dbReference type="GO" id="GO:0016705">
    <property type="term" value="F:oxidoreductase activity, acting on paired donors, with incorporation or reduction of molecular oxygen"/>
    <property type="evidence" value="ECO:0007669"/>
    <property type="project" value="InterPro"/>
</dbReference>
<sequence>MEIGIFSQPETVDKAVEHGRLFADAGFGSYWMPQIFGLDTLTALTVVAREVPKIRLGTAVVPTYPRHPAMLAAQARTLQQVADGRFTLGIGLSHQMVIEGMFGMTFEKPVRHLREYLSILMPLLNGDAADFAGETLHGHLGLDIPDSTPVDTLVAALGTQMLNVTARMAQGTATWMTGPTTIASHIAPTINKAAAEAGRPAPRIVCALPVCVTDDEAGARAKAAEEFLVYGFLPSYRAMLDREGVEGPADVALVGNAATVRAGIEKIFEAGATEFVAVPYDNRDATLEMLAGLL</sequence>
<name>A0A6J6DH42_9ZZZZ</name>
<dbReference type="EMBL" id="CAEZVV010000187">
    <property type="protein sequence ID" value="CAB4659854.1"/>
    <property type="molecule type" value="Genomic_DNA"/>
</dbReference>
<evidence type="ECO:0000313" key="4">
    <source>
        <dbReference type="EMBL" id="CAB4659854.1"/>
    </source>
</evidence>
<evidence type="ECO:0000259" key="2">
    <source>
        <dbReference type="Pfam" id="PF00296"/>
    </source>
</evidence>
<dbReference type="Gene3D" id="3.20.20.30">
    <property type="entry name" value="Luciferase-like domain"/>
    <property type="match status" value="1"/>
</dbReference>
<gene>
    <name evidence="3" type="ORF">UFOPK1495_01562</name>
    <name evidence="4" type="ORF">UFOPK2143_01766</name>
</gene>
<dbReference type="SUPFAM" id="SSF51679">
    <property type="entry name" value="Bacterial luciferase-like"/>
    <property type="match status" value="1"/>
</dbReference>
<dbReference type="PANTHER" id="PTHR43244">
    <property type="match status" value="1"/>
</dbReference>
<dbReference type="AlphaFoldDB" id="A0A6J6DH42"/>
<feature type="domain" description="Luciferase-like" evidence="2">
    <location>
        <begin position="9"/>
        <end position="249"/>
    </location>
</feature>
<protein>
    <submittedName>
        <fullName evidence="3">Unannotated protein</fullName>
    </submittedName>
</protein>
<accession>A0A6J6DH42</accession>
<dbReference type="InterPro" id="IPR050564">
    <property type="entry name" value="F420-G6PD/mer"/>
</dbReference>
<dbReference type="InterPro" id="IPR036661">
    <property type="entry name" value="Luciferase-like_sf"/>
</dbReference>
<dbReference type="NCBIfam" id="TIGR03564">
    <property type="entry name" value="F420_MSMEG_4879"/>
    <property type="match status" value="1"/>
</dbReference>
<dbReference type="InterPro" id="IPR011251">
    <property type="entry name" value="Luciferase-like_dom"/>
</dbReference>
<evidence type="ECO:0000313" key="3">
    <source>
        <dbReference type="EMBL" id="CAB4562069.1"/>
    </source>
</evidence>
<reference evidence="3" key="1">
    <citation type="submission" date="2020-05" db="EMBL/GenBank/DDBJ databases">
        <authorList>
            <person name="Chiriac C."/>
            <person name="Salcher M."/>
            <person name="Ghai R."/>
            <person name="Kavagutti S V."/>
        </authorList>
    </citation>
    <scope>NUCLEOTIDE SEQUENCE</scope>
</reference>
<dbReference type="InterPro" id="IPR019910">
    <property type="entry name" value="Lucif-like_OxRdtase_MSMEG_4879"/>
</dbReference>
<keyword evidence="1" id="KW-0560">Oxidoreductase</keyword>
<dbReference type="PANTHER" id="PTHR43244:SF1">
    <property type="entry name" value="5,10-METHYLENETETRAHYDROMETHANOPTERIN REDUCTASE"/>
    <property type="match status" value="1"/>
</dbReference>
<organism evidence="3">
    <name type="scientific">freshwater metagenome</name>
    <dbReference type="NCBI Taxonomy" id="449393"/>
    <lineage>
        <taxon>unclassified sequences</taxon>
        <taxon>metagenomes</taxon>
        <taxon>ecological metagenomes</taxon>
    </lineage>
</organism>
<dbReference type="CDD" id="cd01097">
    <property type="entry name" value="Tetrahydromethanopterin_reductase"/>
    <property type="match status" value="1"/>
</dbReference>
<dbReference type="EMBL" id="CAEZSU010000203">
    <property type="protein sequence ID" value="CAB4562069.1"/>
    <property type="molecule type" value="Genomic_DNA"/>
</dbReference>
<proteinExistence type="predicted"/>
<evidence type="ECO:0000256" key="1">
    <source>
        <dbReference type="ARBA" id="ARBA00023002"/>
    </source>
</evidence>
<dbReference type="Pfam" id="PF00296">
    <property type="entry name" value="Bac_luciferase"/>
    <property type="match status" value="1"/>
</dbReference>